<dbReference type="PANTHER" id="PTHR12992">
    <property type="entry name" value="NUDIX HYDROLASE"/>
    <property type="match status" value="1"/>
</dbReference>
<dbReference type="SUPFAM" id="SSF55811">
    <property type="entry name" value="Nudix"/>
    <property type="match status" value="1"/>
</dbReference>
<dbReference type="PANTHER" id="PTHR12992:SF11">
    <property type="entry name" value="MITOCHONDRIAL COENZYME A DIPHOSPHATASE NUDT8"/>
    <property type="match status" value="1"/>
</dbReference>
<protein>
    <recommendedName>
        <fullName evidence="7">Nudix hydrolase domain-containing protein</fullName>
    </recommendedName>
</protein>
<evidence type="ECO:0000313" key="9">
    <source>
        <dbReference type="Proteomes" id="UP000444721"/>
    </source>
</evidence>
<evidence type="ECO:0000256" key="4">
    <source>
        <dbReference type="ARBA" id="ARBA00022801"/>
    </source>
</evidence>
<dbReference type="InterPro" id="IPR015797">
    <property type="entry name" value="NUDIX_hydrolase-like_dom_sf"/>
</dbReference>
<accession>A0A6A5BNY6</accession>
<dbReference type="PROSITE" id="PS51462">
    <property type="entry name" value="NUDIX"/>
    <property type="match status" value="1"/>
</dbReference>
<comment type="cofactor">
    <cofactor evidence="1">
        <name>Mn(2+)</name>
        <dbReference type="ChEBI" id="CHEBI:29035"/>
    </cofactor>
</comment>
<organism evidence="8 9">
    <name type="scientific">Naegleria fowleri</name>
    <name type="common">Brain eating amoeba</name>
    <dbReference type="NCBI Taxonomy" id="5763"/>
    <lineage>
        <taxon>Eukaryota</taxon>
        <taxon>Discoba</taxon>
        <taxon>Heterolobosea</taxon>
        <taxon>Tetramitia</taxon>
        <taxon>Eutetramitia</taxon>
        <taxon>Vahlkampfiidae</taxon>
        <taxon>Naegleria</taxon>
    </lineage>
</organism>
<proteinExistence type="predicted"/>
<evidence type="ECO:0000256" key="6">
    <source>
        <dbReference type="ARBA" id="ARBA00023211"/>
    </source>
</evidence>
<dbReference type="RefSeq" id="XP_044561245.1">
    <property type="nucleotide sequence ID" value="XM_044707845.1"/>
</dbReference>
<dbReference type="VEuPathDB" id="AmoebaDB:FDP41_004431"/>
<dbReference type="GO" id="GO:0046872">
    <property type="term" value="F:metal ion binding"/>
    <property type="evidence" value="ECO:0007669"/>
    <property type="project" value="UniProtKB-KW"/>
</dbReference>
<evidence type="ECO:0000256" key="5">
    <source>
        <dbReference type="ARBA" id="ARBA00022842"/>
    </source>
</evidence>
<dbReference type="Gene3D" id="3.90.79.10">
    <property type="entry name" value="Nucleoside Triphosphate Pyrophosphohydrolase"/>
    <property type="match status" value="1"/>
</dbReference>
<dbReference type="GO" id="GO:0010945">
    <property type="term" value="F:coenzyme A diphosphatase activity"/>
    <property type="evidence" value="ECO:0007669"/>
    <property type="project" value="InterPro"/>
</dbReference>
<keyword evidence="3" id="KW-0479">Metal-binding</keyword>
<dbReference type="InterPro" id="IPR000086">
    <property type="entry name" value="NUDIX_hydrolase_dom"/>
</dbReference>
<comment type="cofactor">
    <cofactor evidence="2">
        <name>Mg(2+)</name>
        <dbReference type="ChEBI" id="CHEBI:18420"/>
    </cofactor>
</comment>
<dbReference type="GeneID" id="68111649"/>
<dbReference type="AlphaFoldDB" id="A0A6A5BNY6"/>
<dbReference type="EMBL" id="VFQX01000037">
    <property type="protein sequence ID" value="KAF0976532.1"/>
    <property type="molecule type" value="Genomic_DNA"/>
</dbReference>
<keyword evidence="5" id="KW-0460">Magnesium</keyword>
<evidence type="ECO:0000256" key="2">
    <source>
        <dbReference type="ARBA" id="ARBA00001946"/>
    </source>
</evidence>
<dbReference type="Pfam" id="PF00293">
    <property type="entry name" value="NUDIX"/>
    <property type="match status" value="1"/>
</dbReference>
<dbReference type="VEuPathDB" id="AmoebaDB:NF0032150"/>
<dbReference type="Proteomes" id="UP000444721">
    <property type="component" value="Unassembled WGS sequence"/>
</dbReference>
<evidence type="ECO:0000259" key="7">
    <source>
        <dbReference type="PROSITE" id="PS51462"/>
    </source>
</evidence>
<dbReference type="OrthoDB" id="206213at2759"/>
<gene>
    <name evidence="8" type="ORF">FDP41_004431</name>
</gene>
<comment type="caution">
    <text evidence="8">The sequence shown here is derived from an EMBL/GenBank/DDBJ whole genome shotgun (WGS) entry which is preliminary data.</text>
</comment>
<evidence type="ECO:0000256" key="1">
    <source>
        <dbReference type="ARBA" id="ARBA00001936"/>
    </source>
</evidence>
<keyword evidence="4" id="KW-0378">Hydrolase</keyword>
<name>A0A6A5BNY6_NAEFO</name>
<feature type="domain" description="Nudix hydrolase" evidence="7">
    <location>
        <begin position="158"/>
        <end position="312"/>
    </location>
</feature>
<keyword evidence="6" id="KW-0464">Manganese</keyword>
<reference evidence="8 9" key="1">
    <citation type="journal article" date="2019" name="Sci. Rep.">
        <title>Nanopore sequencing improves the draft genome of the human pathogenic amoeba Naegleria fowleri.</title>
        <authorList>
            <person name="Liechti N."/>
            <person name="Schurch N."/>
            <person name="Bruggmann R."/>
            <person name="Wittwer M."/>
        </authorList>
    </citation>
    <scope>NUCLEOTIDE SEQUENCE [LARGE SCALE GENOMIC DNA]</scope>
    <source>
        <strain evidence="8 9">ATCC 30894</strain>
    </source>
</reference>
<evidence type="ECO:0000313" key="8">
    <source>
        <dbReference type="EMBL" id="KAF0976532.1"/>
    </source>
</evidence>
<dbReference type="InterPro" id="IPR045121">
    <property type="entry name" value="CoAse"/>
</dbReference>
<evidence type="ECO:0000256" key="3">
    <source>
        <dbReference type="ARBA" id="ARBA00022723"/>
    </source>
</evidence>
<sequence length="364" mass="41326">MFIKSTACEKFCLFSEKMINSSLKSVSMDAPTVVLSRNCLTLNHHHQIIRNPELVQKKSSFSSQCQLKLFSSTGLHHRCYHASSLHRMQSSQDQTQEIFPNLTNFLKMGSSDFFEVLKSIDFHKNEKQRPTFHEYNNYVHNNNGGVKLKLSRRPDPTARSSAVMVLFFKRGEKGEPYLVLLQKTSAKKNTNYQHAGQISFPGGVFDPQVDQSLLETAIRETNEEIGKQNIQVLNESLPTTMTGARNFNVKPFIGRLINSSSTTIGDDEEENGENFHYILQTEEIAHLFEVKVLDLIQNSRFEPLGKTIINSSFTHYGPVFHLNNLRSVTRNEMVPYANMWGFTATIVAEILDAMEEAVAPLSNE</sequence>
<dbReference type="CDD" id="cd03426">
    <property type="entry name" value="NUDIX_CoAse_Nudt7"/>
    <property type="match status" value="1"/>
</dbReference>
<dbReference type="VEuPathDB" id="AmoebaDB:NfTy_083620"/>
<keyword evidence="9" id="KW-1185">Reference proteome</keyword>